<sequence>MHVAFRYIFVSLSTAWCEDWPCKSLRLLHWSPCEKKTRLWAGIRTTLKLQSPMYCFPSSMSQLPKAIIILHSAESR</sequence>
<gene>
    <name evidence="1" type="ORF">CYBJADRAFT_72948</name>
</gene>
<dbReference type="AlphaFoldDB" id="A0A1E4S4C3"/>
<name>A0A1E4S4C3_CYBJN</name>
<evidence type="ECO:0000313" key="2">
    <source>
        <dbReference type="Proteomes" id="UP000094389"/>
    </source>
</evidence>
<dbReference type="RefSeq" id="XP_020071416.1">
    <property type="nucleotide sequence ID" value="XM_020217902.1"/>
</dbReference>
<dbReference type="Proteomes" id="UP000094389">
    <property type="component" value="Unassembled WGS sequence"/>
</dbReference>
<reference evidence="1 2" key="1">
    <citation type="journal article" date="2016" name="Proc. Natl. Acad. Sci. U.S.A.">
        <title>Comparative genomics of biotechnologically important yeasts.</title>
        <authorList>
            <person name="Riley R."/>
            <person name="Haridas S."/>
            <person name="Wolfe K.H."/>
            <person name="Lopes M.R."/>
            <person name="Hittinger C.T."/>
            <person name="Goeker M."/>
            <person name="Salamov A.A."/>
            <person name="Wisecaver J.H."/>
            <person name="Long T.M."/>
            <person name="Calvey C.H."/>
            <person name="Aerts A.L."/>
            <person name="Barry K.W."/>
            <person name="Choi C."/>
            <person name="Clum A."/>
            <person name="Coughlan A.Y."/>
            <person name="Deshpande S."/>
            <person name="Douglass A.P."/>
            <person name="Hanson S.J."/>
            <person name="Klenk H.-P."/>
            <person name="LaButti K.M."/>
            <person name="Lapidus A."/>
            <person name="Lindquist E.A."/>
            <person name="Lipzen A.M."/>
            <person name="Meier-Kolthoff J.P."/>
            <person name="Ohm R.A."/>
            <person name="Otillar R.P."/>
            <person name="Pangilinan J.L."/>
            <person name="Peng Y."/>
            <person name="Rokas A."/>
            <person name="Rosa C.A."/>
            <person name="Scheuner C."/>
            <person name="Sibirny A.A."/>
            <person name="Slot J.C."/>
            <person name="Stielow J.B."/>
            <person name="Sun H."/>
            <person name="Kurtzman C.P."/>
            <person name="Blackwell M."/>
            <person name="Grigoriev I.V."/>
            <person name="Jeffries T.W."/>
        </authorList>
    </citation>
    <scope>NUCLEOTIDE SEQUENCE [LARGE SCALE GENOMIC DNA]</scope>
    <source>
        <strain evidence="2">ATCC 18201 / CBS 1600 / BCRC 20928 / JCM 3617 / NBRC 0987 / NRRL Y-1542</strain>
    </source>
</reference>
<evidence type="ECO:0000313" key="1">
    <source>
        <dbReference type="EMBL" id="ODV74377.1"/>
    </source>
</evidence>
<keyword evidence="2" id="KW-1185">Reference proteome</keyword>
<proteinExistence type="predicted"/>
<protein>
    <submittedName>
        <fullName evidence="1">Uncharacterized protein</fullName>
    </submittedName>
</protein>
<organism evidence="1 2">
    <name type="scientific">Cyberlindnera jadinii (strain ATCC 18201 / CBS 1600 / BCRC 20928 / JCM 3617 / NBRC 0987 / NRRL Y-1542)</name>
    <name type="common">Torula yeast</name>
    <name type="synonym">Candida utilis</name>
    <dbReference type="NCBI Taxonomy" id="983966"/>
    <lineage>
        <taxon>Eukaryota</taxon>
        <taxon>Fungi</taxon>
        <taxon>Dikarya</taxon>
        <taxon>Ascomycota</taxon>
        <taxon>Saccharomycotina</taxon>
        <taxon>Saccharomycetes</taxon>
        <taxon>Phaffomycetales</taxon>
        <taxon>Phaffomycetaceae</taxon>
        <taxon>Cyberlindnera</taxon>
    </lineage>
</organism>
<accession>A0A1E4S4C3</accession>
<dbReference type="GeneID" id="30992298"/>
<dbReference type="EMBL" id="KV453928">
    <property type="protein sequence ID" value="ODV74377.1"/>
    <property type="molecule type" value="Genomic_DNA"/>
</dbReference>